<name>A0ABS7YFX0_9VIBR</name>
<dbReference type="InterPro" id="IPR039426">
    <property type="entry name" value="TonB-dep_rcpt-like"/>
</dbReference>
<evidence type="ECO:0000256" key="8">
    <source>
        <dbReference type="PROSITE-ProRule" id="PRU01360"/>
    </source>
</evidence>
<dbReference type="Proteomes" id="UP001199044">
    <property type="component" value="Unassembled WGS sequence"/>
</dbReference>
<dbReference type="CDD" id="cd01347">
    <property type="entry name" value="ligand_gated_channel"/>
    <property type="match status" value="1"/>
</dbReference>
<keyword evidence="15" id="KW-1185">Reference proteome</keyword>
<feature type="signal peptide" evidence="11">
    <location>
        <begin position="1"/>
        <end position="27"/>
    </location>
</feature>
<keyword evidence="5 9" id="KW-0798">TonB box</keyword>
<reference evidence="15" key="1">
    <citation type="submission" date="2023-07" db="EMBL/GenBank/DDBJ databases">
        <title>Molecular identification of indigenous halophilic bacteria isolated from red sea cost, biodegradation of synthetic dyes and assessment of degraded metabolite toxicity.</title>
        <authorList>
            <person name="Chaieb K."/>
            <person name="Altayb H.N."/>
        </authorList>
    </citation>
    <scope>NUCLEOTIDE SEQUENCE [LARGE SCALE GENOMIC DNA]</scope>
    <source>
        <strain evidence="15">K20</strain>
    </source>
</reference>
<evidence type="ECO:0000256" key="1">
    <source>
        <dbReference type="ARBA" id="ARBA00004571"/>
    </source>
</evidence>
<dbReference type="Pfam" id="PF07715">
    <property type="entry name" value="Plug"/>
    <property type="match status" value="1"/>
</dbReference>
<dbReference type="PROSITE" id="PS52016">
    <property type="entry name" value="TONB_DEPENDENT_REC_3"/>
    <property type="match status" value="1"/>
</dbReference>
<feature type="domain" description="TonB-dependent receptor plug" evidence="13">
    <location>
        <begin position="50"/>
        <end position="166"/>
    </location>
</feature>
<sequence>MLYKRSNLSLAIGLVIGTVVFTTATNAAEQVEKLQKVKVTGSHIATTDIEGPNPVDVYTAQDIKDMGASDVGDVLRGLTQNGGGSYGSSFTNGFAPGSAGVSMRGLGQARTLVLLNGRRVANYAFAQNSNETFVDLNSIPLSAVERIDVLKDGASAIYGSDAIGGVINLITKKDYDGFDFDLKGGQTSHGDGENVDMTVTAGKNFNDGKTNIMVSTNYVHKSQIRAKDRSNTKSANATSRGGDDWRSSFAPGGRVYANDDGDDLGCANGASECLYDFAEYAQIEPETEHFSILSSLNHQITDDVTLTTELAYNRVNTKTTAAPTPNSELTVIDASNPNNTYGEDVFIRNRIMEAGPRKNEITTDSIRFVTGLEGYANVFDTDVDWTVSAGYHYTETKSEGSNYLTVDGYEAAVASGAYNPFSSSNSRSSLAGALTDTLRKGKSKLGFINADASFPIVALPAGDLQMALGTEFRYEAGEDVPDAQSAAGNIIGSGATGSDGHRTVVAAYSELQIPVHDTVEAQLALRGEHYSDFGNAVSPKIGLRYQPSDIIMFRTSYSEGFKAPTLPEVNSGVTRAYETVDDGTNGRTEVEVRQGGNKDLEAEHSYSFNFGTVINPIENLTLKVDYFKITNTGMIDTRGTQSIVDGNGSGVHRNVDGTIDYVDNQYVNLNKQMVRGVDTEIGYLLPTASVGEFKFKVQGTYTIDHKITDPDTGTFDQYIGTYYAGPRFKGKASVVWSVSDYKLVNTVNYTGSYGQLYETDSVKDVDSWTTWDTQLSYSGFKNLVLTVGVDNVLDELAPFYNYSNLYNFEFSDNIGRYYYAGLSYSI</sequence>
<dbReference type="InterPro" id="IPR000531">
    <property type="entry name" value="Beta-barrel_TonB"/>
</dbReference>
<protein>
    <submittedName>
        <fullName evidence="14">TonB-dependent receptor</fullName>
    </submittedName>
</protein>
<evidence type="ECO:0000256" key="4">
    <source>
        <dbReference type="ARBA" id="ARBA00022692"/>
    </source>
</evidence>
<dbReference type="InterPro" id="IPR012910">
    <property type="entry name" value="Plug_dom"/>
</dbReference>
<evidence type="ECO:0000259" key="13">
    <source>
        <dbReference type="Pfam" id="PF07715"/>
    </source>
</evidence>
<accession>A0ABS7YFX0</accession>
<comment type="similarity">
    <text evidence="8 9">Belongs to the TonB-dependent receptor family.</text>
</comment>
<keyword evidence="4 8" id="KW-0812">Transmembrane</keyword>
<dbReference type="PANTHER" id="PTHR47234">
    <property type="match status" value="1"/>
</dbReference>
<evidence type="ECO:0000256" key="2">
    <source>
        <dbReference type="ARBA" id="ARBA00022448"/>
    </source>
</evidence>
<dbReference type="Gene3D" id="2.40.170.20">
    <property type="entry name" value="TonB-dependent receptor, beta-barrel domain"/>
    <property type="match status" value="1"/>
</dbReference>
<feature type="domain" description="TonB-dependent receptor-like beta-barrel" evidence="12">
    <location>
        <begin position="298"/>
        <end position="792"/>
    </location>
</feature>
<feature type="region of interest" description="Disordered" evidence="10">
    <location>
        <begin position="225"/>
        <end position="249"/>
    </location>
</feature>
<evidence type="ECO:0000259" key="12">
    <source>
        <dbReference type="Pfam" id="PF00593"/>
    </source>
</evidence>
<evidence type="ECO:0000256" key="10">
    <source>
        <dbReference type="SAM" id="MobiDB-lite"/>
    </source>
</evidence>
<dbReference type="Gene3D" id="2.170.130.10">
    <property type="entry name" value="TonB-dependent receptor, plug domain"/>
    <property type="match status" value="1"/>
</dbReference>
<evidence type="ECO:0000313" key="14">
    <source>
        <dbReference type="EMBL" id="MCA2014552.1"/>
    </source>
</evidence>
<evidence type="ECO:0000256" key="3">
    <source>
        <dbReference type="ARBA" id="ARBA00022452"/>
    </source>
</evidence>
<proteinExistence type="inferred from homology"/>
<evidence type="ECO:0000256" key="7">
    <source>
        <dbReference type="ARBA" id="ARBA00023237"/>
    </source>
</evidence>
<evidence type="ECO:0000256" key="9">
    <source>
        <dbReference type="RuleBase" id="RU003357"/>
    </source>
</evidence>
<dbReference type="InterPro" id="IPR037066">
    <property type="entry name" value="Plug_dom_sf"/>
</dbReference>
<keyword evidence="14" id="KW-0675">Receptor</keyword>
<dbReference type="RefSeq" id="WP_225249191.1">
    <property type="nucleotide sequence ID" value="NZ_JAIWIU010000004.1"/>
</dbReference>
<dbReference type="SUPFAM" id="SSF56935">
    <property type="entry name" value="Porins"/>
    <property type="match status" value="1"/>
</dbReference>
<evidence type="ECO:0000313" key="15">
    <source>
        <dbReference type="Proteomes" id="UP001199044"/>
    </source>
</evidence>
<gene>
    <name evidence="14" type="ORF">LDJ79_00420</name>
</gene>
<keyword evidence="11" id="KW-0732">Signal</keyword>
<comment type="caution">
    <text evidence="14">The sequence shown here is derived from an EMBL/GenBank/DDBJ whole genome shotgun (WGS) entry which is preliminary data.</text>
</comment>
<comment type="subcellular location">
    <subcellularLocation>
        <location evidence="1 8">Cell outer membrane</location>
        <topology evidence="1 8">Multi-pass membrane protein</topology>
    </subcellularLocation>
</comment>
<evidence type="ECO:0000256" key="5">
    <source>
        <dbReference type="ARBA" id="ARBA00023077"/>
    </source>
</evidence>
<dbReference type="PANTHER" id="PTHR47234:SF2">
    <property type="entry name" value="TONB-DEPENDENT RECEPTOR"/>
    <property type="match status" value="1"/>
</dbReference>
<keyword evidence="6 8" id="KW-0472">Membrane</keyword>
<evidence type="ECO:0000256" key="11">
    <source>
        <dbReference type="SAM" id="SignalP"/>
    </source>
</evidence>
<dbReference type="Pfam" id="PF00593">
    <property type="entry name" value="TonB_dep_Rec_b-barrel"/>
    <property type="match status" value="1"/>
</dbReference>
<keyword evidence="7 8" id="KW-0998">Cell outer membrane</keyword>
<feature type="chain" id="PRO_5045837225" evidence="11">
    <location>
        <begin position="28"/>
        <end position="826"/>
    </location>
</feature>
<organism evidence="14 15">
    <name type="scientific">Vibrio tritonius</name>
    <dbReference type="NCBI Taxonomy" id="1435069"/>
    <lineage>
        <taxon>Bacteria</taxon>
        <taxon>Pseudomonadati</taxon>
        <taxon>Pseudomonadota</taxon>
        <taxon>Gammaproteobacteria</taxon>
        <taxon>Vibrionales</taxon>
        <taxon>Vibrionaceae</taxon>
        <taxon>Vibrio</taxon>
    </lineage>
</organism>
<dbReference type="EMBL" id="JAIWIU010000004">
    <property type="protein sequence ID" value="MCA2014552.1"/>
    <property type="molecule type" value="Genomic_DNA"/>
</dbReference>
<keyword evidence="2 8" id="KW-0813">Transport</keyword>
<keyword evidence="3 8" id="KW-1134">Transmembrane beta strand</keyword>
<evidence type="ECO:0000256" key="6">
    <source>
        <dbReference type="ARBA" id="ARBA00023136"/>
    </source>
</evidence>
<dbReference type="InterPro" id="IPR036942">
    <property type="entry name" value="Beta-barrel_TonB_sf"/>
</dbReference>